<sequence length="144" mass="16832">MPWIEEAYKHNTMRENYRFLLETILYQMNTDASDYADRSYIHQKDYITYFLDHISENHKKRLFKIIPSEILQKKLLDIEIGFGIYGDHDDNKLYNEISDAIQNELNGTYNSGCITCGCSAKKDSVGHRICYCDACSLSECTYID</sequence>
<dbReference type="EMBL" id="MN739541">
    <property type="protein sequence ID" value="QHT12079.1"/>
    <property type="molecule type" value="Genomic_DNA"/>
</dbReference>
<proteinExistence type="predicted"/>
<dbReference type="AlphaFoldDB" id="A0A6C0D821"/>
<protein>
    <submittedName>
        <fullName evidence="1">Uncharacterized protein</fullName>
    </submittedName>
</protein>
<organism evidence="1">
    <name type="scientific">viral metagenome</name>
    <dbReference type="NCBI Taxonomy" id="1070528"/>
    <lineage>
        <taxon>unclassified sequences</taxon>
        <taxon>metagenomes</taxon>
        <taxon>organismal metagenomes</taxon>
    </lineage>
</organism>
<reference evidence="1" key="1">
    <citation type="journal article" date="2020" name="Nature">
        <title>Giant virus diversity and host interactions through global metagenomics.</title>
        <authorList>
            <person name="Schulz F."/>
            <person name="Roux S."/>
            <person name="Paez-Espino D."/>
            <person name="Jungbluth S."/>
            <person name="Walsh D.A."/>
            <person name="Denef V.J."/>
            <person name="McMahon K.D."/>
            <person name="Konstantinidis K.T."/>
            <person name="Eloe-Fadrosh E.A."/>
            <person name="Kyrpides N.C."/>
            <person name="Woyke T."/>
        </authorList>
    </citation>
    <scope>NUCLEOTIDE SEQUENCE</scope>
    <source>
        <strain evidence="1">GVMAG-M-3300023174-129</strain>
    </source>
</reference>
<evidence type="ECO:0000313" key="1">
    <source>
        <dbReference type="EMBL" id="QHT12079.1"/>
    </source>
</evidence>
<name>A0A6C0D821_9ZZZZ</name>
<accession>A0A6C0D821</accession>